<name>A0A1J4PVV1_9ACTN</name>
<protein>
    <submittedName>
        <fullName evidence="2">Uncharacterized protein</fullName>
    </submittedName>
</protein>
<gene>
    <name evidence="2" type="ORF">VT52_024170</name>
</gene>
<comment type="caution">
    <text evidence="2">The sequence shown here is derived from an EMBL/GenBank/DDBJ whole genome shotgun (WGS) entry which is preliminary data.</text>
</comment>
<proteinExistence type="predicted"/>
<dbReference type="EMBL" id="LBDA02000056">
    <property type="protein sequence ID" value="OIK25051.1"/>
    <property type="molecule type" value="Genomic_DNA"/>
</dbReference>
<dbReference type="AlphaFoldDB" id="A0A1J4PVV1"/>
<reference evidence="2" key="1">
    <citation type="submission" date="2016-10" db="EMBL/GenBank/DDBJ databases">
        <title>Genome sequence of Streptomyces malaysiense MUSC 136.</title>
        <authorList>
            <person name="Lee L.-H."/>
            <person name="Ser H.-L."/>
        </authorList>
    </citation>
    <scope>NUCLEOTIDE SEQUENCE [LARGE SCALE GENOMIC DNA]</scope>
    <source>
        <strain evidence="2">MUSC 136</strain>
    </source>
</reference>
<feature type="region of interest" description="Disordered" evidence="1">
    <location>
        <begin position="179"/>
        <end position="200"/>
    </location>
</feature>
<evidence type="ECO:0000256" key="1">
    <source>
        <dbReference type="SAM" id="MobiDB-lite"/>
    </source>
</evidence>
<evidence type="ECO:0000313" key="2">
    <source>
        <dbReference type="EMBL" id="OIK25051.1"/>
    </source>
</evidence>
<evidence type="ECO:0000313" key="3">
    <source>
        <dbReference type="Proteomes" id="UP000034838"/>
    </source>
</evidence>
<keyword evidence="3" id="KW-1185">Reference proteome</keyword>
<accession>A0A1J4PVV1</accession>
<dbReference type="OrthoDB" id="4334033at2"/>
<dbReference type="RefSeq" id="WP_053055496.1">
    <property type="nucleotide sequence ID" value="NZ_LBDA02000056.1"/>
</dbReference>
<organism evidence="2 3">
    <name type="scientific">Streptomyces malaysiense</name>
    <dbReference type="NCBI Taxonomy" id="1428626"/>
    <lineage>
        <taxon>Bacteria</taxon>
        <taxon>Bacillati</taxon>
        <taxon>Actinomycetota</taxon>
        <taxon>Actinomycetes</taxon>
        <taxon>Kitasatosporales</taxon>
        <taxon>Streptomycetaceae</taxon>
        <taxon>Streptomyces</taxon>
    </lineage>
</organism>
<dbReference type="Proteomes" id="UP000034838">
    <property type="component" value="Unassembled WGS sequence"/>
</dbReference>
<sequence>MSGLVVVRLLSPGGEASGAAHRVGPVLRVRMGTTGSGTEVIAEAGPVRSGAGALPEGDEHYAVNAEAAAENRRLACADVLYGVRPLPPAAAARRLARVAARHPACALAAVPLSGGGWLALAGPAVREPGGGRRGGPRVVAEGVGPEPLLASCLHAWLVGGHSLAELAYVRPLRQLAAGGPTAVGADAHSRRRASAGLVTS</sequence>